<reference evidence="2 3" key="1">
    <citation type="journal article" date="2018" name="Genome Biol. Evol.">
        <title>Multiple Roots of Fruiting Body Formation in Amoebozoa.</title>
        <authorList>
            <person name="Hillmann F."/>
            <person name="Forbes G."/>
            <person name="Novohradska S."/>
            <person name="Ferling I."/>
            <person name="Riege K."/>
            <person name="Groth M."/>
            <person name="Westermann M."/>
            <person name="Marz M."/>
            <person name="Spaller T."/>
            <person name="Winckler T."/>
            <person name="Schaap P."/>
            <person name="Glockner G."/>
        </authorList>
    </citation>
    <scope>NUCLEOTIDE SEQUENCE [LARGE SCALE GENOMIC DNA]</scope>
    <source>
        <strain evidence="2 3">Jena</strain>
    </source>
</reference>
<dbReference type="AlphaFoldDB" id="A0A2P6NFK9"/>
<sequence>MGSRAVSHHSISIAHDCLPYEFGMGSWAFSLSSTAVRSSSESINSCVFDFLVAKSENVMRVTVTSSSSTIASVLLMSNSSSTVIDVRILGDTNGQLHSLGVKQRSYSLMNALQPPSYGKPRENTEEGEEEEEQETAGKKRAPTKPKTSKNLDERETKRRVVEINDHPFYLCIINTAPKLYRNNSAINIFKVFRFETSDVSSGVAISYYIAAVIPTHDCEAYRESKRIIESKSTPLEDPSFPSFIFDCESASGPPT</sequence>
<dbReference type="Proteomes" id="UP000241769">
    <property type="component" value="Unassembled WGS sequence"/>
</dbReference>
<proteinExistence type="predicted"/>
<feature type="compositionally biased region" description="Acidic residues" evidence="1">
    <location>
        <begin position="125"/>
        <end position="134"/>
    </location>
</feature>
<accession>A0A2P6NFK9</accession>
<comment type="caution">
    <text evidence="2">The sequence shown here is derived from an EMBL/GenBank/DDBJ whole genome shotgun (WGS) entry which is preliminary data.</text>
</comment>
<evidence type="ECO:0000313" key="3">
    <source>
        <dbReference type="Proteomes" id="UP000241769"/>
    </source>
</evidence>
<feature type="region of interest" description="Disordered" evidence="1">
    <location>
        <begin position="111"/>
        <end position="157"/>
    </location>
</feature>
<protein>
    <submittedName>
        <fullName evidence="2">Uncharacterized protein</fullName>
    </submittedName>
</protein>
<organism evidence="2 3">
    <name type="scientific">Planoprotostelium fungivorum</name>
    <dbReference type="NCBI Taxonomy" id="1890364"/>
    <lineage>
        <taxon>Eukaryota</taxon>
        <taxon>Amoebozoa</taxon>
        <taxon>Evosea</taxon>
        <taxon>Variosea</taxon>
        <taxon>Cavosteliida</taxon>
        <taxon>Cavosteliaceae</taxon>
        <taxon>Planoprotostelium</taxon>
    </lineage>
</organism>
<dbReference type="InParanoid" id="A0A2P6NFK9"/>
<name>A0A2P6NFK9_9EUKA</name>
<dbReference type="EMBL" id="MDYQ01000096">
    <property type="protein sequence ID" value="PRP82749.1"/>
    <property type="molecule type" value="Genomic_DNA"/>
</dbReference>
<evidence type="ECO:0000313" key="2">
    <source>
        <dbReference type="EMBL" id="PRP82749.1"/>
    </source>
</evidence>
<gene>
    <name evidence="2" type="ORF">PROFUN_09834</name>
</gene>
<keyword evidence="3" id="KW-1185">Reference proteome</keyword>
<evidence type="ECO:0000256" key="1">
    <source>
        <dbReference type="SAM" id="MobiDB-lite"/>
    </source>
</evidence>
<feature type="compositionally biased region" description="Basic residues" evidence="1">
    <location>
        <begin position="138"/>
        <end position="147"/>
    </location>
</feature>